<sequence>MPYMRGADSQCPAVLERTSSAWSARFSTGRYDQVAL</sequence>
<organism evidence="1">
    <name type="scientific">marine sediment metagenome</name>
    <dbReference type="NCBI Taxonomy" id="412755"/>
    <lineage>
        <taxon>unclassified sequences</taxon>
        <taxon>metagenomes</taxon>
        <taxon>ecological metagenomes</taxon>
    </lineage>
</organism>
<protein>
    <submittedName>
        <fullName evidence="1">Uncharacterized protein</fullName>
    </submittedName>
</protein>
<comment type="caution">
    <text evidence="1">The sequence shown here is derived from an EMBL/GenBank/DDBJ whole genome shotgun (WGS) entry which is preliminary data.</text>
</comment>
<feature type="non-terminal residue" evidence="1">
    <location>
        <position position="36"/>
    </location>
</feature>
<name>A0A0F9I228_9ZZZZ</name>
<proteinExistence type="predicted"/>
<accession>A0A0F9I228</accession>
<gene>
    <name evidence="1" type="ORF">LCGC14_1713010</name>
</gene>
<dbReference type="EMBL" id="LAZR01015306">
    <property type="protein sequence ID" value="KKM13759.1"/>
    <property type="molecule type" value="Genomic_DNA"/>
</dbReference>
<reference evidence="1" key="1">
    <citation type="journal article" date="2015" name="Nature">
        <title>Complex archaea that bridge the gap between prokaryotes and eukaryotes.</title>
        <authorList>
            <person name="Spang A."/>
            <person name="Saw J.H."/>
            <person name="Jorgensen S.L."/>
            <person name="Zaremba-Niedzwiedzka K."/>
            <person name="Martijn J."/>
            <person name="Lind A.E."/>
            <person name="van Eijk R."/>
            <person name="Schleper C."/>
            <person name="Guy L."/>
            <person name="Ettema T.J."/>
        </authorList>
    </citation>
    <scope>NUCLEOTIDE SEQUENCE</scope>
</reference>
<evidence type="ECO:0000313" key="1">
    <source>
        <dbReference type="EMBL" id="KKM13759.1"/>
    </source>
</evidence>
<dbReference type="AlphaFoldDB" id="A0A0F9I228"/>